<dbReference type="PANTHER" id="PTHR47764">
    <property type="entry name" value="UBIQUITIN-LIKE-SPECIFIC PROTEASE 2B-RELATED"/>
    <property type="match status" value="1"/>
</dbReference>
<evidence type="ECO:0000256" key="3">
    <source>
        <dbReference type="ARBA" id="ARBA00022801"/>
    </source>
</evidence>
<evidence type="ECO:0000313" key="6">
    <source>
        <dbReference type="EMBL" id="KAG8368607.1"/>
    </source>
</evidence>
<feature type="domain" description="Ubiquitin-like protease family profile" evidence="5">
    <location>
        <begin position="351"/>
        <end position="524"/>
    </location>
</feature>
<dbReference type="Pfam" id="PF25352">
    <property type="entry name" value="PH_ULP"/>
    <property type="match status" value="1"/>
</dbReference>
<keyword evidence="3" id="KW-0378">Hydrolase</keyword>
<dbReference type="InterPro" id="IPR003653">
    <property type="entry name" value="Peptidase_C48_C"/>
</dbReference>
<dbReference type="PROSITE" id="PS50600">
    <property type="entry name" value="ULP_PROTEASE"/>
    <property type="match status" value="1"/>
</dbReference>
<reference evidence="6" key="1">
    <citation type="submission" date="2019-10" db="EMBL/GenBank/DDBJ databases">
        <authorList>
            <person name="Zhang R."/>
            <person name="Pan Y."/>
            <person name="Wang J."/>
            <person name="Ma R."/>
            <person name="Yu S."/>
        </authorList>
    </citation>
    <scope>NUCLEOTIDE SEQUENCE</scope>
    <source>
        <strain evidence="6">LA-IB0</strain>
        <tissue evidence="6">Leaf</tissue>
    </source>
</reference>
<dbReference type="EMBL" id="WHWC01000015">
    <property type="protein sequence ID" value="KAG8368607.1"/>
    <property type="molecule type" value="Genomic_DNA"/>
</dbReference>
<protein>
    <recommendedName>
        <fullName evidence="5">Ubiquitin-like protease family profile domain-containing protein</fullName>
    </recommendedName>
</protein>
<name>A0AAV6WJM2_9LAMI</name>
<dbReference type="Pfam" id="PF02902">
    <property type="entry name" value="Peptidase_C48"/>
    <property type="match status" value="2"/>
</dbReference>
<evidence type="ECO:0000256" key="2">
    <source>
        <dbReference type="ARBA" id="ARBA00022670"/>
    </source>
</evidence>
<dbReference type="InterPro" id="IPR038765">
    <property type="entry name" value="Papain-like_cys_pep_sf"/>
</dbReference>
<evidence type="ECO:0000313" key="7">
    <source>
        <dbReference type="Proteomes" id="UP000826271"/>
    </source>
</evidence>
<gene>
    <name evidence="6" type="ORF">BUALT_Bualt15G0063000</name>
</gene>
<dbReference type="GO" id="GO:0006508">
    <property type="term" value="P:proteolysis"/>
    <property type="evidence" value="ECO:0007669"/>
    <property type="project" value="UniProtKB-KW"/>
</dbReference>
<dbReference type="Gene3D" id="3.40.395.10">
    <property type="entry name" value="Adenoviral Proteinase, Chain A"/>
    <property type="match status" value="1"/>
</dbReference>
<dbReference type="InterPro" id="IPR057375">
    <property type="entry name" value="ULP2A/B_PH"/>
</dbReference>
<dbReference type="GO" id="GO:0008234">
    <property type="term" value="F:cysteine-type peptidase activity"/>
    <property type="evidence" value="ECO:0007669"/>
    <property type="project" value="InterPro"/>
</dbReference>
<feature type="region of interest" description="Disordered" evidence="4">
    <location>
        <begin position="1"/>
        <end position="23"/>
    </location>
</feature>
<accession>A0AAV6WJM2</accession>
<feature type="region of interest" description="Disordered" evidence="4">
    <location>
        <begin position="698"/>
        <end position="731"/>
    </location>
</feature>
<dbReference type="Proteomes" id="UP000826271">
    <property type="component" value="Unassembled WGS sequence"/>
</dbReference>
<feature type="compositionally biased region" description="Polar residues" evidence="4">
    <location>
        <begin position="714"/>
        <end position="724"/>
    </location>
</feature>
<evidence type="ECO:0000259" key="5">
    <source>
        <dbReference type="PROSITE" id="PS50600"/>
    </source>
</evidence>
<comment type="similarity">
    <text evidence="1">Belongs to the peptidase C48 family.</text>
</comment>
<sequence length="731" mass="84027">MGKRRNEKGKSYGGGGGEGNTASNYSYGGDSKFSVFDFDDDELRIETDSRKSLAKFGARSPNKRSAYCQPVDKYVFLECFAQGNHIQQNGNDLSGVDFTDTVSKDRTFSTDAIVSHGPLNCESKTSSFLKHHDFEYSSCGAKSCAQGRRKPGGCTTDKKHHKVLYVDSDEDVTMELRSSTFLDLAENEGSSEKSSEHGANTDNCETVVVIDPNYVKYDTMYYTKCVLTFSQRFIRLKVLPLSERKKPYFLEWSTSDILKIDYQQYESVKADVVKFHIKPEDKDVVENRKGNSGAVELEFVVVDDPQWSKKQEEIKSLDLKYKDAWNTMVSECSFNEPFEEIIYPEGDPDAVFISRSDIELLQPRTFINDTIIDFYIKYLVNKTKQEEQHRFHFFNTFFFRKLANMDQESSRALEGREAFERVRKWTRNLALEFDCYVPSWGNKDMDDSFKFPCILHMDSIRGSHRGLENLIRSYLWEEWKERHNKLEADTSTKFVNLDFVALQLPQQENLFDCGLFLLHYAELFLEQASNINSAKCFDFLNKDWFLPAEVSLKKRDHIRKLIHRIVEDNDALKDPPPTCTNSVQENNAKESCLGIKFDYDDNYEIKGQQNFIDMLDPRNIDKSATDETAQPFKQLVPINQFSNMKLPMEEEALKSKPVIIYVHDEDCVREVASSSEDLAACVVEDSEEEIGTECIRKTRRPSSLVSPPMGSIMVGNSANNCQNGKENRRQQ</sequence>
<evidence type="ECO:0000256" key="1">
    <source>
        <dbReference type="ARBA" id="ARBA00005234"/>
    </source>
</evidence>
<proteinExistence type="inferred from homology"/>
<keyword evidence="7" id="KW-1185">Reference proteome</keyword>
<dbReference type="PANTHER" id="PTHR47764:SF2">
    <property type="entry name" value="UBIQUITIN-LIKE PROTEASE FAMILY PROFILE DOMAIN-CONTAINING PROTEIN"/>
    <property type="match status" value="1"/>
</dbReference>
<dbReference type="Gene3D" id="1.10.418.20">
    <property type="match status" value="1"/>
</dbReference>
<evidence type="ECO:0000256" key="4">
    <source>
        <dbReference type="SAM" id="MobiDB-lite"/>
    </source>
</evidence>
<dbReference type="SUPFAM" id="SSF54001">
    <property type="entry name" value="Cysteine proteinases"/>
    <property type="match status" value="1"/>
</dbReference>
<dbReference type="AlphaFoldDB" id="A0AAV6WJM2"/>
<organism evidence="6 7">
    <name type="scientific">Buddleja alternifolia</name>
    <dbReference type="NCBI Taxonomy" id="168488"/>
    <lineage>
        <taxon>Eukaryota</taxon>
        <taxon>Viridiplantae</taxon>
        <taxon>Streptophyta</taxon>
        <taxon>Embryophyta</taxon>
        <taxon>Tracheophyta</taxon>
        <taxon>Spermatophyta</taxon>
        <taxon>Magnoliopsida</taxon>
        <taxon>eudicotyledons</taxon>
        <taxon>Gunneridae</taxon>
        <taxon>Pentapetalae</taxon>
        <taxon>asterids</taxon>
        <taxon>lamiids</taxon>
        <taxon>Lamiales</taxon>
        <taxon>Scrophulariaceae</taxon>
        <taxon>Buddlejeae</taxon>
        <taxon>Buddleja</taxon>
    </lineage>
</organism>
<comment type="caution">
    <text evidence="6">The sequence shown here is derived from an EMBL/GenBank/DDBJ whole genome shotgun (WGS) entry which is preliminary data.</text>
</comment>
<keyword evidence="2" id="KW-0645">Protease</keyword>